<dbReference type="GO" id="GO:0036431">
    <property type="term" value="F:dCMP kinase activity"/>
    <property type="evidence" value="ECO:0007669"/>
    <property type="project" value="InterPro"/>
</dbReference>
<keyword evidence="4" id="KW-0963">Cytoplasm</keyword>
<dbReference type="InterPro" id="IPR011994">
    <property type="entry name" value="Cytidylate_kinase_dom"/>
</dbReference>
<evidence type="ECO:0000256" key="2">
    <source>
        <dbReference type="ARBA" id="ARBA00011005"/>
    </source>
</evidence>
<dbReference type="EC" id="2.7.4.25" evidence="3"/>
<dbReference type="Gene3D" id="3.40.50.300">
    <property type="entry name" value="P-loop containing nucleotide triphosphate hydrolases"/>
    <property type="match status" value="1"/>
</dbReference>
<dbReference type="GO" id="GO:0036430">
    <property type="term" value="F:CMP kinase activity"/>
    <property type="evidence" value="ECO:0007669"/>
    <property type="project" value="RHEA"/>
</dbReference>
<evidence type="ECO:0000313" key="12">
    <source>
        <dbReference type="Proteomes" id="UP000034837"/>
    </source>
</evidence>
<comment type="caution">
    <text evidence="11">The sequence shown here is derived from an EMBL/GenBank/DDBJ whole genome shotgun (WGS) entry which is preliminary data.</text>
</comment>
<evidence type="ECO:0000256" key="3">
    <source>
        <dbReference type="ARBA" id="ARBA00012906"/>
    </source>
</evidence>
<dbReference type="GO" id="GO:0005737">
    <property type="term" value="C:cytoplasm"/>
    <property type="evidence" value="ECO:0007669"/>
    <property type="project" value="UniProtKB-SubCell"/>
</dbReference>
<evidence type="ECO:0000256" key="8">
    <source>
        <dbReference type="ARBA" id="ARBA00022840"/>
    </source>
</evidence>
<dbReference type="CDD" id="cd02020">
    <property type="entry name" value="CMPK"/>
    <property type="match status" value="1"/>
</dbReference>
<evidence type="ECO:0000256" key="7">
    <source>
        <dbReference type="ARBA" id="ARBA00022777"/>
    </source>
</evidence>
<gene>
    <name evidence="11" type="ORF">UV20_C0002G0067</name>
</gene>
<evidence type="ECO:0000313" key="11">
    <source>
        <dbReference type="EMBL" id="KKS57278.1"/>
    </source>
</evidence>
<evidence type="ECO:0000256" key="6">
    <source>
        <dbReference type="ARBA" id="ARBA00022741"/>
    </source>
</evidence>
<comment type="similarity">
    <text evidence="2">Belongs to the cytidylate kinase family. Type 2 subfamily.</text>
</comment>
<proteinExistence type="inferred from homology"/>
<evidence type="ECO:0000256" key="5">
    <source>
        <dbReference type="ARBA" id="ARBA00022679"/>
    </source>
</evidence>
<dbReference type="Proteomes" id="UP000034837">
    <property type="component" value="Unassembled WGS sequence"/>
</dbReference>
<name>A0A0G1D5G5_9BACT</name>
<keyword evidence="7 11" id="KW-0418">Kinase</keyword>
<keyword evidence="6" id="KW-0547">Nucleotide-binding</keyword>
<comment type="catalytic activity">
    <reaction evidence="9">
        <text>dCMP + ATP = dCDP + ADP</text>
        <dbReference type="Rhea" id="RHEA:25094"/>
        <dbReference type="ChEBI" id="CHEBI:30616"/>
        <dbReference type="ChEBI" id="CHEBI:57566"/>
        <dbReference type="ChEBI" id="CHEBI:58593"/>
        <dbReference type="ChEBI" id="CHEBI:456216"/>
        <dbReference type="EC" id="2.7.4.25"/>
    </reaction>
</comment>
<keyword evidence="5" id="KW-0808">Transferase</keyword>
<evidence type="ECO:0000256" key="9">
    <source>
        <dbReference type="ARBA" id="ARBA00047615"/>
    </source>
</evidence>
<sequence length="181" mass="20628">MIITISGIPGSGKSTIGKILAQKLGYKYLSMGDLRGEIALKHNLTIDELNKIGETESWTDKETDEYQKKLGATSDNLIVEGRLGFHFIPHSFKIFLNVGTKEAAQRAWQSRDSRPDEKRPKNLAEAEDNLLLRLASDKKRYLKYYQIDYTEPTNFDLFLDTTNLPIPEVVKIILDKIQALR</sequence>
<dbReference type="InterPro" id="IPR027417">
    <property type="entry name" value="P-loop_NTPase"/>
</dbReference>
<evidence type="ECO:0000256" key="10">
    <source>
        <dbReference type="ARBA" id="ARBA00048478"/>
    </source>
</evidence>
<organism evidence="11 12">
    <name type="scientific">Candidatus Magasanikbacteria bacterium GW2011_GWA2_42_32</name>
    <dbReference type="NCBI Taxonomy" id="1619039"/>
    <lineage>
        <taxon>Bacteria</taxon>
        <taxon>Candidatus Magasanikiibacteriota</taxon>
    </lineage>
</organism>
<comment type="catalytic activity">
    <reaction evidence="10">
        <text>CMP + ATP = CDP + ADP</text>
        <dbReference type="Rhea" id="RHEA:11600"/>
        <dbReference type="ChEBI" id="CHEBI:30616"/>
        <dbReference type="ChEBI" id="CHEBI:58069"/>
        <dbReference type="ChEBI" id="CHEBI:60377"/>
        <dbReference type="ChEBI" id="CHEBI:456216"/>
        <dbReference type="EC" id="2.7.4.25"/>
    </reaction>
</comment>
<comment type="subcellular location">
    <subcellularLocation>
        <location evidence="1">Cytoplasm</location>
    </subcellularLocation>
</comment>
<evidence type="ECO:0000256" key="4">
    <source>
        <dbReference type="ARBA" id="ARBA00022490"/>
    </source>
</evidence>
<dbReference type="EMBL" id="LCDO01000002">
    <property type="protein sequence ID" value="KKS57278.1"/>
    <property type="molecule type" value="Genomic_DNA"/>
</dbReference>
<dbReference type="AlphaFoldDB" id="A0A0G1D5G5"/>
<reference evidence="11 12" key="1">
    <citation type="journal article" date="2015" name="Nature">
        <title>rRNA introns, odd ribosomes, and small enigmatic genomes across a large radiation of phyla.</title>
        <authorList>
            <person name="Brown C.T."/>
            <person name="Hug L.A."/>
            <person name="Thomas B.C."/>
            <person name="Sharon I."/>
            <person name="Castelle C.J."/>
            <person name="Singh A."/>
            <person name="Wilkins M.J."/>
            <person name="Williams K.H."/>
            <person name="Banfield J.F."/>
        </authorList>
    </citation>
    <scope>NUCLEOTIDE SEQUENCE [LARGE SCALE GENOMIC DNA]</scope>
</reference>
<dbReference type="NCBIfam" id="TIGR02173">
    <property type="entry name" value="cyt_kin_arch"/>
    <property type="match status" value="1"/>
</dbReference>
<protein>
    <recommendedName>
        <fullName evidence="3">(d)CMP kinase</fullName>
        <ecNumber evidence="3">2.7.4.25</ecNumber>
    </recommendedName>
</protein>
<evidence type="ECO:0000256" key="1">
    <source>
        <dbReference type="ARBA" id="ARBA00004496"/>
    </source>
</evidence>
<dbReference type="InterPro" id="IPR011892">
    <property type="entry name" value="Cyt_kin_arch"/>
</dbReference>
<accession>A0A0G1D5G5</accession>
<dbReference type="GO" id="GO:0005524">
    <property type="term" value="F:ATP binding"/>
    <property type="evidence" value="ECO:0007669"/>
    <property type="project" value="UniProtKB-KW"/>
</dbReference>
<dbReference type="Pfam" id="PF13189">
    <property type="entry name" value="Cytidylate_kin2"/>
    <property type="match status" value="1"/>
</dbReference>
<keyword evidence="8" id="KW-0067">ATP-binding</keyword>
<dbReference type="SUPFAM" id="SSF52540">
    <property type="entry name" value="P-loop containing nucleoside triphosphate hydrolases"/>
    <property type="match status" value="1"/>
</dbReference>